<dbReference type="CDD" id="cd00641">
    <property type="entry name" value="GTP_cyclohydro2"/>
    <property type="match status" value="1"/>
</dbReference>
<keyword evidence="8 14" id="KW-0378">Hydrolase</keyword>
<keyword evidence="6" id="KW-0479">Metal-binding</keyword>
<evidence type="ECO:0000256" key="2">
    <source>
        <dbReference type="ARBA" id="ARBA00004853"/>
    </source>
</evidence>
<keyword evidence="10" id="KW-0342">GTP-binding</keyword>
<dbReference type="Proteomes" id="UP000002283">
    <property type="component" value="Chromosome II"/>
</dbReference>
<comment type="similarity">
    <text evidence="3">In the N-terminal section; belongs to the DHBP synthase family.</text>
</comment>
<protein>
    <recommendedName>
        <fullName evidence="4">GTP cyclohydrolase II</fullName>
        <ecNumber evidence="4">3.5.4.25</ecNumber>
    </recommendedName>
</protein>
<dbReference type="UniPathway" id="UPA00275"/>
<dbReference type="EMBL" id="CP000545">
    <property type="protein sequence ID" value="ABN00607.1"/>
    <property type="molecule type" value="Genomic_DNA"/>
</dbReference>
<keyword evidence="5" id="KW-0686">Riboflavin biosynthesis</keyword>
<name>A2RWY4_BURM9</name>
<dbReference type="FunFam" id="3.40.50.10990:FF:000001">
    <property type="entry name" value="Riboflavin biosynthesis protein RibBA"/>
    <property type="match status" value="1"/>
</dbReference>
<evidence type="ECO:0000259" key="13">
    <source>
        <dbReference type="Pfam" id="PF00925"/>
    </source>
</evidence>
<dbReference type="AlphaFoldDB" id="A2RWY4"/>
<dbReference type="KEGG" id="bml:BMA10229_0379"/>
<evidence type="ECO:0000256" key="8">
    <source>
        <dbReference type="ARBA" id="ARBA00022801"/>
    </source>
</evidence>
<dbReference type="GO" id="GO:0003935">
    <property type="term" value="F:GTP cyclohydrolase II activity"/>
    <property type="evidence" value="ECO:0007669"/>
    <property type="project" value="UniProtKB-EC"/>
</dbReference>
<dbReference type="EC" id="3.5.4.25" evidence="4"/>
<comment type="function">
    <text evidence="11">Catalyzes the conversion of GTP to 2,5-diamino-6-ribosylamino-4(3H)-pyrimidinone 5'-phosphate (DARP), formate and pyrophosphate.</text>
</comment>
<dbReference type="GO" id="GO:0005525">
    <property type="term" value="F:GTP binding"/>
    <property type="evidence" value="ECO:0007669"/>
    <property type="project" value="UniProtKB-KW"/>
</dbReference>
<evidence type="ECO:0000256" key="1">
    <source>
        <dbReference type="ARBA" id="ARBA00001947"/>
    </source>
</evidence>
<comment type="cofactor">
    <cofactor evidence="1">
        <name>Zn(2+)</name>
        <dbReference type="ChEBI" id="CHEBI:29105"/>
    </cofactor>
</comment>
<keyword evidence="9" id="KW-0862">Zinc</keyword>
<reference evidence="14 15" key="1">
    <citation type="submission" date="2007-01" db="EMBL/GenBank/DDBJ databases">
        <authorList>
            <person name="DeShazer D."/>
            <person name="Woods D.E."/>
            <person name="Nierman W.C."/>
        </authorList>
    </citation>
    <scope>NUCLEOTIDE SEQUENCE [LARGE SCALE GENOMIC DNA]</scope>
    <source>
        <strain evidence="14 15">NCTC 10229</strain>
    </source>
</reference>
<dbReference type="GO" id="GO:0009231">
    <property type="term" value="P:riboflavin biosynthetic process"/>
    <property type="evidence" value="ECO:0007669"/>
    <property type="project" value="UniProtKB-UniPathway"/>
</dbReference>
<dbReference type="PANTHER" id="PTHR21327:SF18">
    <property type="entry name" value="3,4-DIHYDROXY-2-BUTANONE 4-PHOSPHATE SYNTHASE"/>
    <property type="match status" value="1"/>
</dbReference>
<feature type="domain" description="GTP cyclohydrolase II" evidence="13">
    <location>
        <begin position="36"/>
        <end position="184"/>
    </location>
</feature>
<dbReference type="Gene3D" id="3.40.50.10990">
    <property type="entry name" value="GTP cyclohydrolase II"/>
    <property type="match status" value="1"/>
</dbReference>
<sequence>MRHSMNDGRISPTMSASVRTRVNVPIRPRTAQQRFDAEMVTFQGLCDSAEHLALVFGPLADAPLVRVHSECLTGDVFGSARCDCGEQLDESVAMFGREGGILLYLRQEGRGIGLYNKLDAYRLQISQGLDTFAANRALNFPDDLRDFRVAAQMLQALGVTEISLVTNNPDKVSQIEKHGIRIRRVLQTGVFVNTTNHGYLRAKIDHHRHAINLSQELQ</sequence>
<evidence type="ECO:0000313" key="14">
    <source>
        <dbReference type="EMBL" id="ABN00607.1"/>
    </source>
</evidence>
<evidence type="ECO:0000256" key="6">
    <source>
        <dbReference type="ARBA" id="ARBA00022723"/>
    </source>
</evidence>
<comment type="catalytic activity">
    <reaction evidence="12">
        <text>GTP + 4 H2O = 2,5-diamino-6-hydroxy-4-(5-phosphoribosylamino)-pyrimidine + formate + 2 phosphate + 3 H(+)</text>
        <dbReference type="Rhea" id="RHEA:23704"/>
        <dbReference type="ChEBI" id="CHEBI:15377"/>
        <dbReference type="ChEBI" id="CHEBI:15378"/>
        <dbReference type="ChEBI" id="CHEBI:15740"/>
        <dbReference type="ChEBI" id="CHEBI:37565"/>
        <dbReference type="ChEBI" id="CHEBI:43474"/>
        <dbReference type="ChEBI" id="CHEBI:58614"/>
        <dbReference type="EC" id="3.5.4.25"/>
    </reaction>
</comment>
<evidence type="ECO:0000256" key="5">
    <source>
        <dbReference type="ARBA" id="ARBA00022619"/>
    </source>
</evidence>
<dbReference type="InterPro" id="IPR032677">
    <property type="entry name" value="GTP_cyclohydro_II"/>
</dbReference>
<dbReference type="SUPFAM" id="SSF142695">
    <property type="entry name" value="RibA-like"/>
    <property type="match status" value="1"/>
</dbReference>
<dbReference type="GO" id="GO:0005829">
    <property type="term" value="C:cytosol"/>
    <property type="evidence" value="ECO:0007669"/>
    <property type="project" value="TreeGrafter"/>
</dbReference>
<dbReference type="InterPro" id="IPR000926">
    <property type="entry name" value="RibA"/>
</dbReference>
<gene>
    <name evidence="14" type="primary">toxB</name>
    <name evidence="14" type="ordered locus">BMA10229_0379</name>
</gene>
<evidence type="ECO:0000256" key="10">
    <source>
        <dbReference type="ARBA" id="ARBA00023134"/>
    </source>
</evidence>
<evidence type="ECO:0000256" key="12">
    <source>
        <dbReference type="ARBA" id="ARBA00049295"/>
    </source>
</evidence>
<evidence type="ECO:0000256" key="3">
    <source>
        <dbReference type="ARBA" id="ARBA00005520"/>
    </source>
</evidence>
<dbReference type="Pfam" id="PF00925">
    <property type="entry name" value="GTP_cyclohydro2"/>
    <property type="match status" value="1"/>
</dbReference>
<keyword evidence="7" id="KW-0547">Nucleotide-binding</keyword>
<dbReference type="PANTHER" id="PTHR21327">
    <property type="entry name" value="GTP CYCLOHYDROLASE II-RELATED"/>
    <property type="match status" value="1"/>
</dbReference>
<accession>A2RWY4</accession>
<evidence type="ECO:0000313" key="15">
    <source>
        <dbReference type="Proteomes" id="UP000002283"/>
    </source>
</evidence>
<dbReference type="HOGENOM" id="CLU_020273_2_1_4"/>
<dbReference type="NCBIfam" id="NF001591">
    <property type="entry name" value="PRK00393.1"/>
    <property type="match status" value="1"/>
</dbReference>
<evidence type="ECO:0000256" key="7">
    <source>
        <dbReference type="ARBA" id="ARBA00022741"/>
    </source>
</evidence>
<evidence type="ECO:0000256" key="11">
    <source>
        <dbReference type="ARBA" id="ARBA00043932"/>
    </source>
</evidence>
<organism evidence="14 15">
    <name type="scientific">Burkholderia mallei (strain NCTC 10229)</name>
    <dbReference type="NCBI Taxonomy" id="412022"/>
    <lineage>
        <taxon>Bacteria</taxon>
        <taxon>Pseudomonadati</taxon>
        <taxon>Pseudomonadota</taxon>
        <taxon>Betaproteobacteria</taxon>
        <taxon>Burkholderiales</taxon>
        <taxon>Burkholderiaceae</taxon>
        <taxon>Burkholderia</taxon>
        <taxon>pseudomallei group</taxon>
    </lineage>
</organism>
<evidence type="ECO:0000256" key="9">
    <source>
        <dbReference type="ARBA" id="ARBA00022833"/>
    </source>
</evidence>
<dbReference type="GO" id="GO:0046872">
    <property type="term" value="F:metal ion binding"/>
    <property type="evidence" value="ECO:0007669"/>
    <property type="project" value="UniProtKB-KW"/>
</dbReference>
<proteinExistence type="inferred from homology"/>
<dbReference type="InterPro" id="IPR036144">
    <property type="entry name" value="RibA-like_sf"/>
</dbReference>
<evidence type="ECO:0000256" key="4">
    <source>
        <dbReference type="ARBA" id="ARBA00012762"/>
    </source>
</evidence>
<comment type="pathway">
    <text evidence="2">Cofactor biosynthesis; riboflavin biosynthesis; 5-amino-6-(D-ribitylamino)uracil from GTP: step 1/4.</text>
</comment>